<dbReference type="PANTHER" id="PTHR30283">
    <property type="entry name" value="PEROXIDE STRESS RESPONSE PROTEIN YAAA"/>
    <property type="match status" value="1"/>
</dbReference>
<dbReference type="PANTHER" id="PTHR30283:SF4">
    <property type="entry name" value="PEROXIDE STRESS RESISTANCE PROTEIN YAAA"/>
    <property type="match status" value="1"/>
</dbReference>
<dbReference type="EMBL" id="FNOP01000003">
    <property type="protein sequence ID" value="SDW62266.1"/>
    <property type="molecule type" value="Genomic_DNA"/>
</dbReference>
<dbReference type="AlphaFoldDB" id="A0A1H2V1Q7"/>
<dbReference type="Pfam" id="PF03883">
    <property type="entry name" value="H2O2_YaaD"/>
    <property type="match status" value="1"/>
</dbReference>
<reference evidence="2 3" key="1">
    <citation type="submission" date="2016-10" db="EMBL/GenBank/DDBJ databases">
        <authorList>
            <person name="Varghese N."/>
            <person name="Submissions S."/>
        </authorList>
    </citation>
    <scope>NUCLEOTIDE SEQUENCE [LARGE SCALE GENOMIC DNA]</scope>
    <source>
        <strain evidence="2 3">WCC6</strain>
    </source>
</reference>
<dbReference type="InterPro" id="IPR005583">
    <property type="entry name" value="YaaA"/>
</dbReference>
<dbReference type="HAMAP" id="MF_00652">
    <property type="entry name" value="UPF0246"/>
    <property type="match status" value="1"/>
</dbReference>
<evidence type="ECO:0000313" key="2">
    <source>
        <dbReference type="EMBL" id="SDW62266.1"/>
    </source>
</evidence>
<accession>A0A1H2V1Q7</accession>
<dbReference type="NCBIfam" id="NF002543">
    <property type="entry name" value="PRK02101.1-4"/>
    <property type="match status" value="1"/>
</dbReference>
<dbReference type="Proteomes" id="UP000182379">
    <property type="component" value="Unassembled WGS sequence"/>
</dbReference>
<dbReference type="GO" id="GO:0033194">
    <property type="term" value="P:response to hydroperoxide"/>
    <property type="evidence" value="ECO:0007669"/>
    <property type="project" value="TreeGrafter"/>
</dbReference>
<gene>
    <name evidence="2" type="ORF">SAMN05216495_103117</name>
</gene>
<comment type="similarity">
    <text evidence="1">Belongs to the UPF0246 family.</text>
</comment>
<name>A0A1H2V1Q7_ACIFE</name>
<evidence type="ECO:0000256" key="1">
    <source>
        <dbReference type="HAMAP-Rule" id="MF_00652"/>
    </source>
</evidence>
<organism evidence="2 3">
    <name type="scientific">Acidaminococcus fermentans</name>
    <dbReference type="NCBI Taxonomy" id="905"/>
    <lineage>
        <taxon>Bacteria</taxon>
        <taxon>Bacillati</taxon>
        <taxon>Bacillota</taxon>
        <taxon>Negativicutes</taxon>
        <taxon>Acidaminococcales</taxon>
        <taxon>Acidaminococcaceae</taxon>
        <taxon>Acidaminococcus</taxon>
    </lineage>
</organism>
<evidence type="ECO:0000313" key="3">
    <source>
        <dbReference type="Proteomes" id="UP000182379"/>
    </source>
</evidence>
<proteinExistence type="inferred from homology"/>
<sequence>MRLIISPAKKMRVDLESGCACTPPFFLPETRQLLSWLRSLSFGQLRTLWACSQSLAEENWERLRQMDLEKAATPALLAYEGIQYQYMAPAVFEDGQMDWVGERVRILSGFYGALRPFDRVVPYRLEMQAKGAPEGFRNLYDFWGDRLYRACRDEDGILINLASKEYSRAVAPYLQPGDRLVEVIFGEQNGERIVQKGVYAKMARGEMVRYLAGKGARRPEDMKDFCWSGYVWDPERSRPDRYVFLRQSSARG</sequence>
<protein>
    <recommendedName>
        <fullName evidence="1">UPF0246 protein SAMN05216495_103117</fullName>
    </recommendedName>
</protein>
<dbReference type="GO" id="GO:0005829">
    <property type="term" value="C:cytosol"/>
    <property type="evidence" value="ECO:0007669"/>
    <property type="project" value="TreeGrafter"/>
</dbReference>
<dbReference type="RefSeq" id="WP_074704888.1">
    <property type="nucleotide sequence ID" value="NZ_FNOP01000003.1"/>
</dbReference>
<comment type="caution">
    <text evidence="2">The sequence shown here is derived from an EMBL/GenBank/DDBJ whole genome shotgun (WGS) entry which is preliminary data.</text>
</comment>